<evidence type="ECO:0000256" key="1">
    <source>
        <dbReference type="ARBA" id="ARBA00004123"/>
    </source>
</evidence>
<feature type="region of interest" description="Disordered" evidence="7">
    <location>
        <begin position="1"/>
        <end position="39"/>
    </location>
</feature>
<dbReference type="PANTHER" id="PTHR46508:SF1">
    <property type="entry name" value="PHD FINGER FAMILY PROTEIN"/>
    <property type="match status" value="1"/>
</dbReference>
<keyword evidence="4" id="KW-0862">Zinc</keyword>
<evidence type="ECO:0000256" key="4">
    <source>
        <dbReference type="ARBA" id="ARBA00022833"/>
    </source>
</evidence>
<feature type="compositionally biased region" description="Polar residues" evidence="7">
    <location>
        <begin position="700"/>
        <end position="711"/>
    </location>
</feature>
<keyword evidence="2" id="KW-0479">Metal-binding</keyword>
<dbReference type="PROSITE" id="PS50827">
    <property type="entry name" value="DDT"/>
    <property type="match status" value="1"/>
</dbReference>
<feature type="domain" description="PHD-type" evidence="8">
    <location>
        <begin position="433"/>
        <end position="480"/>
    </location>
</feature>
<feature type="region of interest" description="Disordered" evidence="7">
    <location>
        <begin position="1332"/>
        <end position="1364"/>
    </location>
</feature>
<evidence type="ECO:0000256" key="3">
    <source>
        <dbReference type="ARBA" id="ARBA00022771"/>
    </source>
</evidence>
<dbReference type="EMBL" id="JBBNAG010000002">
    <property type="protein sequence ID" value="KAK9158776.1"/>
    <property type="molecule type" value="Genomic_DNA"/>
</dbReference>
<dbReference type="PANTHER" id="PTHR46508">
    <property type="entry name" value="PHD FINGER FAMILY PROTEIN"/>
    <property type="match status" value="1"/>
</dbReference>
<dbReference type="InterPro" id="IPR001965">
    <property type="entry name" value="Znf_PHD"/>
</dbReference>
<dbReference type="InterPro" id="IPR056618">
    <property type="entry name" value="Chromo_PTM"/>
</dbReference>
<evidence type="ECO:0000259" key="8">
    <source>
        <dbReference type="PROSITE" id="PS50016"/>
    </source>
</evidence>
<dbReference type="InterPro" id="IPR018501">
    <property type="entry name" value="DDT_dom"/>
</dbReference>
<evidence type="ECO:0000313" key="11">
    <source>
        <dbReference type="Proteomes" id="UP001419268"/>
    </source>
</evidence>
<dbReference type="Pfam" id="PF02791">
    <property type="entry name" value="DDT"/>
    <property type="match status" value="1"/>
</dbReference>
<reference evidence="10 11" key="1">
    <citation type="submission" date="2024-01" db="EMBL/GenBank/DDBJ databases">
        <title>Genome assemblies of Stephania.</title>
        <authorList>
            <person name="Yang L."/>
        </authorList>
    </citation>
    <scope>NUCLEOTIDE SEQUENCE [LARGE SCALE GENOMIC DNA]</scope>
    <source>
        <strain evidence="10">JXDWG</strain>
        <tissue evidence="10">Leaf</tissue>
    </source>
</reference>
<dbReference type="Pfam" id="PF21743">
    <property type="entry name" value="PTM_DIR17_Tudor"/>
    <property type="match status" value="1"/>
</dbReference>
<dbReference type="InterPro" id="IPR019787">
    <property type="entry name" value="Znf_PHD-finger"/>
</dbReference>
<comment type="caution">
    <text evidence="10">The sequence shown here is derived from an EMBL/GenBank/DDBJ whole genome shotgun (WGS) entry which is preliminary data.</text>
</comment>
<dbReference type="Gene3D" id="3.30.40.10">
    <property type="entry name" value="Zinc/RING finger domain, C3HC4 (zinc finger)"/>
    <property type="match status" value="2"/>
</dbReference>
<evidence type="ECO:0000256" key="6">
    <source>
        <dbReference type="PROSITE-ProRule" id="PRU00146"/>
    </source>
</evidence>
<feature type="domain" description="DDT" evidence="9">
    <location>
        <begin position="208"/>
        <end position="268"/>
    </location>
</feature>
<dbReference type="Proteomes" id="UP001419268">
    <property type="component" value="Unassembled WGS sequence"/>
</dbReference>
<dbReference type="PROSITE" id="PS50016">
    <property type="entry name" value="ZF_PHD_2"/>
    <property type="match status" value="1"/>
</dbReference>
<dbReference type="InterPro" id="IPR047365">
    <property type="entry name" value="Tudor_AtPTM-like"/>
</dbReference>
<sequence>MESVTVVSENGRGRRRKRGANEESVGSRRGRWKSRARRSEAWSTKALVGRYVRKEFEGFGVFLGKVVSYGDGLFRVNYEDGDFEDLESDEVSGILVDESGFDEELVSKKKRLDGSISNGRSGVANKRSKGDKDVDVDGTETSYASKLSSEVDCDSARDHEVDVADADTGSSSDSSESVQVRDSCSDNEALVIPAPTFPQSSGNIGVTEEVVHYLFSVYCFLRSFSIQLFISPFQLDEFVGALNCTVPNTLMDSVHFSLLRALRRHLELLSPDSELASKCLRRLDWNLLDTFTWPVYMVEYLLTMGYTKGPVWKGFYTDILDKEYYNLSVTWKLMILQTLCDDVMESAEIRAEIDIREGFEEGSCSDATPLLANVPRRVFPRNAKTSASNDLELADTVSNRNLSKTSLCVSMGSEVTKLDADAADVDADQDGNSDECRLCGMEGNLLCCDGCPSAYHPRCTGLSKVLIPDGPWFCLECKAKGMEPILKIGSDLRGAELFGIDPYGYTFLGVCNHLLVLKDSFSGGTCSGYYNPNDIPKVLQVLSSSVQHSILYSGICKGILRHWELPENLFFSLPERTEAGTNFADEKEDVMVPTVISTPSSKETQNVLGTVEVGNLASCAEESNSEKRLQLNGENGFQDASVNCTGLNTMNQVGVPCPQKNVVTDQVSHVVSMGPHKQCRTEMELSSGSVSECPDHSDITHQSLTDKSTAPSRGANGIVFPTKNAALSLSSKRTEDIRNTNETNKSDNEFLYMGLLFKPQLYVNQYFLGDLSASAAANLAVLKSEENHVSASRGSLKTRKVDSANVAMQLKAFSSACSQFCWPSPEKKLMDVRRERCGWCSSCQSYITCKKGCLLNFAASKGALKVVNGLRSIRNKEGSVPSIASYILHIEESLRGLTVGAFLSASYRRKWRKQVEQASTCMALKWLLLELEENVRVISLSGDWVKMVEDWLIESSASKSSTCSTGPTMKRPGRRGRKSSAISDVAAAPSEDDFNIINWWRGGKITKLVFQKAILPHLIVKKAARQGGSRKIAGICYAEGSVIPKRSRKFIWRSAVEMSNSTAQLALQVRCLDSYVRWSDLVRPEQSFHDGKGAEAEATAFRNASICDRKVQGEKIRYCLDFGNQKHLPSRIMKNIIEVEQNEEGKEKHWFAENHVPLFLIKEYEEKADNVPLQPNKTLHSLSKLQRRQLKDSRRDILLYLMFKEERVYKCSCASCKKDVLLRDAVKCSDCEGYCHKSCTISSAADMKDIVVTCNHCYWTSDVPPTENFNKPHMGQLIPQLGSTGKIETHSMIKLDTFTPKRGSKLASRGSKPETTDKRKVAASYGVIWKNNDNSSKRKKKNSDNGDNSSQKRKKNSDNGSSFRMSNILQRGSEAIHPSMELVCLLCSEPYNSDLMYVRCEDCKKWYHADALHLEESQIFDVVGFKCCKCRRKASPICPYGRNQDTKNTRGRVSKHRNKEVEPEYETTWEQFQEWETIINADDINIEGDDPLLFSLQRVEPVTEATLGIEPEISTDGESFLGGQKLPVRRLAKSENETDDFLDQFHAEAAQLQASTHVNSQEMNQVDWQLPIDGPKDELFNYEAVKYENMDYEPQTYFSFAELLATDDDRLEDMGASCNWDNAAMENQEFTSTAGAAINLIPCNLCRRTEPAPDLFCEICEICIHSHCSPWEETHWQDRWRCGNCRDWQ</sequence>
<gene>
    <name evidence="10" type="ORF">Scep_005350</name>
</gene>
<accession>A0AAP0KUE2</accession>
<dbReference type="PROSITE" id="PS01359">
    <property type="entry name" value="ZF_PHD_1"/>
    <property type="match status" value="1"/>
</dbReference>
<dbReference type="GO" id="GO:0008270">
    <property type="term" value="F:zinc ion binding"/>
    <property type="evidence" value="ECO:0007669"/>
    <property type="project" value="UniProtKB-KW"/>
</dbReference>
<evidence type="ECO:0000313" key="10">
    <source>
        <dbReference type="EMBL" id="KAK9158776.1"/>
    </source>
</evidence>
<dbReference type="InterPro" id="IPR013083">
    <property type="entry name" value="Znf_RING/FYVE/PHD"/>
</dbReference>
<feature type="region of interest" description="Disordered" evidence="7">
    <location>
        <begin position="962"/>
        <end position="982"/>
    </location>
</feature>
<dbReference type="GO" id="GO:0005634">
    <property type="term" value="C:nucleus"/>
    <property type="evidence" value="ECO:0007669"/>
    <property type="project" value="UniProtKB-SubCell"/>
</dbReference>
<proteinExistence type="predicted"/>
<name>A0AAP0KUE2_9MAGN</name>
<keyword evidence="3 6" id="KW-0863">Zinc-finger</keyword>
<dbReference type="GO" id="GO:0000785">
    <property type="term" value="C:chromatin"/>
    <property type="evidence" value="ECO:0007669"/>
    <property type="project" value="UniProtKB-ARBA"/>
</dbReference>
<evidence type="ECO:0000256" key="5">
    <source>
        <dbReference type="ARBA" id="ARBA00023242"/>
    </source>
</evidence>
<keyword evidence="11" id="KW-1185">Reference proteome</keyword>
<organism evidence="10 11">
    <name type="scientific">Stephania cephalantha</name>
    <dbReference type="NCBI Taxonomy" id="152367"/>
    <lineage>
        <taxon>Eukaryota</taxon>
        <taxon>Viridiplantae</taxon>
        <taxon>Streptophyta</taxon>
        <taxon>Embryophyta</taxon>
        <taxon>Tracheophyta</taxon>
        <taxon>Spermatophyta</taxon>
        <taxon>Magnoliopsida</taxon>
        <taxon>Ranunculales</taxon>
        <taxon>Menispermaceae</taxon>
        <taxon>Menispermoideae</taxon>
        <taxon>Cissampelideae</taxon>
        <taxon>Stephania</taxon>
    </lineage>
</organism>
<keyword evidence="5" id="KW-0539">Nucleus</keyword>
<protein>
    <submittedName>
        <fullName evidence="10">Uncharacterized protein</fullName>
    </submittedName>
</protein>
<dbReference type="InterPro" id="IPR028942">
    <property type="entry name" value="WHIM1_dom"/>
</dbReference>
<dbReference type="SMART" id="SM00571">
    <property type="entry name" value="DDT"/>
    <property type="match status" value="1"/>
</dbReference>
<comment type="subcellular location">
    <subcellularLocation>
        <location evidence="1">Nucleus</location>
    </subcellularLocation>
</comment>
<feature type="region of interest" description="Disordered" evidence="7">
    <location>
        <begin position="688"/>
        <end position="717"/>
    </location>
</feature>
<evidence type="ECO:0000256" key="7">
    <source>
        <dbReference type="SAM" id="MobiDB-lite"/>
    </source>
</evidence>
<dbReference type="SUPFAM" id="SSF57903">
    <property type="entry name" value="FYVE/PHD zinc finger"/>
    <property type="match status" value="2"/>
</dbReference>
<dbReference type="Pfam" id="PF15612">
    <property type="entry name" value="WHIM1"/>
    <property type="match status" value="1"/>
</dbReference>
<dbReference type="CDD" id="cd20401">
    <property type="entry name" value="Tudor_AtPTM-like"/>
    <property type="match status" value="1"/>
</dbReference>
<dbReference type="InterPro" id="IPR019786">
    <property type="entry name" value="Zinc_finger_PHD-type_CS"/>
</dbReference>
<evidence type="ECO:0000256" key="2">
    <source>
        <dbReference type="ARBA" id="ARBA00022723"/>
    </source>
</evidence>
<dbReference type="SMART" id="SM00249">
    <property type="entry name" value="PHD"/>
    <property type="match status" value="4"/>
</dbReference>
<dbReference type="InterPro" id="IPR011011">
    <property type="entry name" value="Znf_FYVE_PHD"/>
</dbReference>
<feature type="region of interest" description="Disordered" evidence="7">
    <location>
        <begin position="117"/>
        <end position="137"/>
    </location>
</feature>
<dbReference type="Pfam" id="PF24294">
    <property type="entry name" value="Chromo_PTM"/>
    <property type="match status" value="1"/>
</dbReference>
<dbReference type="Pfam" id="PF00628">
    <property type="entry name" value="PHD"/>
    <property type="match status" value="1"/>
</dbReference>
<evidence type="ECO:0000259" key="9">
    <source>
        <dbReference type="PROSITE" id="PS50827"/>
    </source>
</evidence>